<reference evidence="2 3" key="1">
    <citation type="submission" date="2022-03" db="EMBL/GenBank/DDBJ databases">
        <authorList>
            <person name="Macdonald S."/>
            <person name="Ahmed S."/>
            <person name="Newling K."/>
        </authorList>
    </citation>
    <scope>NUCLEOTIDE SEQUENCE [LARGE SCALE GENOMIC DNA]</scope>
</reference>
<dbReference type="Proteomes" id="UP001642260">
    <property type="component" value="Unassembled WGS sequence"/>
</dbReference>
<dbReference type="AlphaFoldDB" id="A0ABC8KKC0"/>
<proteinExistence type="inferred from homology"/>
<keyword evidence="1" id="KW-0221">Differentiation</keyword>
<dbReference type="Pfam" id="PF07899">
    <property type="entry name" value="Frigida"/>
    <property type="match status" value="1"/>
</dbReference>
<keyword evidence="1" id="KW-0287">Flowering</keyword>
<accession>A0ABC8KKC0</accession>
<sequence>MMTRCLTYSAAFRYSPDPALMVLNAIYGSSKTPSSGKTVDVRSEFNSEELSRYVIMIAKYKQAALVCNKNGLDKKRIGEIITKLLSTGEPLQALTRLYKPANENQNLF</sequence>
<comment type="similarity">
    <text evidence="1">Belongs to the Frigida family.</text>
</comment>
<dbReference type="InterPro" id="IPR012474">
    <property type="entry name" value="Frigida"/>
</dbReference>
<name>A0ABC8KKC0_ERUVS</name>
<organism evidence="2 3">
    <name type="scientific">Eruca vesicaria subsp. sativa</name>
    <name type="common">Garden rocket</name>
    <name type="synonym">Eruca sativa</name>
    <dbReference type="NCBI Taxonomy" id="29727"/>
    <lineage>
        <taxon>Eukaryota</taxon>
        <taxon>Viridiplantae</taxon>
        <taxon>Streptophyta</taxon>
        <taxon>Embryophyta</taxon>
        <taxon>Tracheophyta</taxon>
        <taxon>Spermatophyta</taxon>
        <taxon>Magnoliopsida</taxon>
        <taxon>eudicotyledons</taxon>
        <taxon>Gunneridae</taxon>
        <taxon>Pentapetalae</taxon>
        <taxon>rosids</taxon>
        <taxon>malvids</taxon>
        <taxon>Brassicales</taxon>
        <taxon>Brassicaceae</taxon>
        <taxon>Brassiceae</taxon>
        <taxon>Eruca</taxon>
    </lineage>
</organism>
<dbReference type="EMBL" id="CAKOAT010232266">
    <property type="protein sequence ID" value="CAH8357509.1"/>
    <property type="molecule type" value="Genomic_DNA"/>
</dbReference>
<evidence type="ECO:0000313" key="2">
    <source>
        <dbReference type="EMBL" id="CAH8357509.1"/>
    </source>
</evidence>
<evidence type="ECO:0000256" key="1">
    <source>
        <dbReference type="RuleBase" id="RU364012"/>
    </source>
</evidence>
<protein>
    <recommendedName>
        <fullName evidence="1">FRIGIDA-like protein</fullName>
    </recommendedName>
</protein>
<keyword evidence="3" id="KW-1185">Reference proteome</keyword>
<evidence type="ECO:0000313" key="3">
    <source>
        <dbReference type="Proteomes" id="UP001642260"/>
    </source>
</evidence>
<gene>
    <name evidence="2" type="ORF">ERUC_LOCUS23264</name>
</gene>
<comment type="caution">
    <text evidence="2">The sequence shown here is derived from an EMBL/GenBank/DDBJ whole genome shotgun (WGS) entry which is preliminary data.</text>
</comment>
<keyword evidence="1" id="KW-0217">Developmental protein</keyword>
<dbReference type="GO" id="GO:0030154">
    <property type="term" value="P:cell differentiation"/>
    <property type="evidence" value="ECO:0007669"/>
    <property type="project" value="UniProtKB-KW"/>
</dbReference>
<dbReference type="GO" id="GO:0009908">
    <property type="term" value="P:flower development"/>
    <property type="evidence" value="ECO:0007669"/>
    <property type="project" value="UniProtKB-KW"/>
</dbReference>